<protein>
    <submittedName>
        <fullName evidence="1">Uncharacterized protein</fullName>
    </submittedName>
</protein>
<proteinExistence type="predicted"/>
<dbReference type="AlphaFoldDB" id="A0A0E9QSH9"/>
<reference evidence="1" key="1">
    <citation type="submission" date="2014-11" db="EMBL/GenBank/DDBJ databases">
        <authorList>
            <person name="Amaro Gonzalez C."/>
        </authorList>
    </citation>
    <scope>NUCLEOTIDE SEQUENCE</scope>
</reference>
<evidence type="ECO:0000313" key="1">
    <source>
        <dbReference type="EMBL" id="JAH19387.1"/>
    </source>
</evidence>
<organism evidence="1">
    <name type="scientific">Anguilla anguilla</name>
    <name type="common">European freshwater eel</name>
    <name type="synonym">Muraena anguilla</name>
    <dbReference type="NCBI Taxonomy" id="7936"/>
    <lineage>
        <taxon>Eukaryota</taxon>
        <taxon>Metazoa</taxon>
        <taxon>Chordata</taxon>
        <taxon>Craniata</taxon>
        <taxon>Vertebrata</taxon>
        <taxon>Euteleostomi</taxon>
        <taxon>Actinopterygii</taxon>
        <taxon>Neopterygii</taxon>
        <taxon>Teleostei</taxon>
        <taxon>Anguilliformes</taxon>
        <taxon>Anguillidae</taxon>
        <taxon>Anguilla</taxon>
    </lineage>
</organism>
<accession>A0A0E9QSH9</accession>
<sequence length="65" mass="7701">MQRPLKGQPELLYERMAEIVPCNYWLSSIELISASTTWWPSPVQLIRAWYVQSSSFSWCCFFIQP</sequence>
<name>A0A0E9QSH9_ANGAN</name>
<dbReference type="EMBL" id="GBXM01089190">
    <property type="protein sequence ID" value="JAH19387.1"/>
    <property type="molecule type" value="Transcribed_RNA"/>
</dbReference>
<reference evidence="1" key="2">
    <citation type="journal article" date="2015" name="Fish Shellfish Immunol.">
        <title>Early steps in the European eel (Anguilla anguilla)-Vibrio vulnificus interaction in the gills: Role of the RtxA13 toxin.</title>
        <authorList>
            <person name="Callol A."/>
            <person name="Pajuelo D."/>
            <person name="Ebbesson L."/>
            <person name="Teles M."/>
            <person name="MacKenzie S."/>
            <person name="Amaro C."/>
        </authorList>
    </citation>
    <scope>NUCLEOTIDE SEQUENCE</scope>
</reference>